<evidence type="ECO:0000256" key="1">
    <source>
        <dbReference type="HAMAP-Rule" id="MF_00122"/>
    </source>
</evidence>
<proteinExistence type="inferred from homology"/>
<comment type="similarity">
    <text evidence="1">Belongs to the GatC family.</text>
</comment>
<comment type="catalytic activity">
    <reaction evidence="1">
        <text>L-aspartyl-tRNA(Asn) + L-glutamine + ATP + H2O = L-asparaginyl-tRNA(Asn) + L-glutamate + ADP + phosphate + 2 H(+)</text>
        <dbReference type="Rhea" id="RHEA:14513"/>
        <dbReference type="Rhea" id="RHEA-COMP:9674"/>
        <dbReference type="Rhea" id="RHEA-COMP:9677"/>
        <dbReference type="ChEBI" id="CHEBI:15377"/>
        <dbReference type="ChEBI" id="CHEBI:15378"/>
        <dbReference type="ChEBI" id="CHEBI:29985"/>
        <dbReference type="ChEBI" id="CHEBI:30616"/>
        <dbReference type="ChEBI" id="CHEBI:43474"/>
        <dbReference type="ChEBI" id="CHEBI:58359"/>
        <dbReference type="ChEBI" id="CHEBI:78515"/>
        <dbReference type="ChEBI" id="CHEBI:78516"/>
        <dbReference type="ChEBI" id="CHEBI:456216"/>
    </reaction>
</comment>
<dbReference type="NCBIfam" id="TIGR00135">
    <property type="entry name" value="gatC"/>
    <property type="match status" value="1"/>
</dbReference>
<comment type="function">
    <text evidence="1">Allows the formation of correctly charged Asn-tRNA(Asn) or Gln-tRNA(Gln) through the transamidation of misacylated Asp-tRNA(Asn) or Glu-tRNA(Gln) in organisms which lack either or both of asparaginyl-tRNA or glutaminyl-tRNA synthetases. The reaction takes place in the presence of glutamine and ATP through an activated phospho-Asp-tRNA(Asn) or phospho-Glu-tRNA(Gln).</text>
</comment>
<dbReference type="InterPro" id="IPR036113">
    <property type="entry name" value="Asp/Glu-ADT_sf_sub_c"/>
</dbReference>
<keyword evidence="1" id="KW-0067">ATP-binding</keyword>
<comment type="caution">
    <text evidence="2">The sequence shown here is derived from an EMBL/GenBank/DDBJ whole genome shotgun (WGS) entry which is preliminary data.</text>
</comment>
<reference evidence="2" key="2">
    <citation type="journal article" date="2021" name="Microbiome">
        <title>Successional dynamics and alternative stable states in a saline activated sludge microbial community over 9 years.</title>
        <authorList>
            <person name="Wang Y."/>
            <person name="Ye J."/>
            <person name="Ju F."/>
            <person name="Liu L."/>
            <person name="Boyd J.A."/>
            <person name="Deng Y."/>
            <person name="Parks D.H."/>
            <person name="Jiang X."/>
            <person name="Yin X."/>
            <person name="Woodcroft B.J."/>
            <person name="Tyson G.W."/>
            <person name="Hugenholtz P."/>
            <person name="Polz M.F."/>
            <person name="Zhang T."/>
        </authorList>
    </citation>
    <scope>NUCLEOTIDE SEQUENCE</scope>
    <source>
        <strain evidence="2">HKST-UBA14</strain>
    </source>
</reference>
<evidence type="ECO:0000313" key="2">
    <source>
        <dbReference type="EMBL" id="MCA9383422.1"/>
    </source>
</evidence>
<protein>
    <recommendedName>
        <fullName evidence="1">Aspartyl/glutamyl-tRNA(Asn/Gln) amidotransferase subunit C</fullName>
        <shortName evidence="1">Asp/Glu-ADT subunit C</shortName>
        <ecNumber evidence="1">6.3.5.-</ecNumber>
    </recommendedName>
</protein>
<sequence>MAKLTKDDIKKVADLIKIHIPEEELDNYLSQLETALDPVNDFEELDTKGVAITSQTIGTKNINRKDEVKPSLSQRDALLNGKNIKNGYFTVQQVINDGN</sequence>
<dbReference type="EC" id="6.3.5.-" evidence="1"/>
<comment type="catalytic activity">
    <reaction evidence="1">
        <text>L-glutamyl-tRNA(Gln) + L-glutamine + ATP + H2O = L-glutaminyl-tRNA(Gln) + L-glutamate + ADP + phosphate + H(+)</text>
        <dbReference type="Rhea" id="RHEA:17521"/>
        <dbReference type="Rhea" id="RHEA-COMP:9681"/>
        <dbReference type="Rhea" id="RHEA-COMP:9684"/>
        <dbReference type="ChEBI" id="CHEBI:15377"/>
        <dbReference type="ChEBI" id="CHEBI:15378"/>
        <dbReference type="ChEBI" id="CHEBI:29985"/>
        <dbReference type="ChEBI" id="CHEBI:30616"/>
        <dbReference type="ChEBI" id="CHEBI:43474"/>
        <dbReference type="ChEBI" id="CHEBI:58359"/>
        <dbReference type="ChEBI" id="CHEBI:78520"/>
        <dbReference type="ChEBI" id="CHEBI:78521"/>
        <dbReference type="ChEBI" id="CHEBI:456216"/>
    </reaction>
</comment>
<accession>A0A955L5J8</accession>
<dbReference type="Proteomes" id="UP000783287">
    <property type="component" value="Unassembled WGS sequence"/>
</dbReference>
<dbReference type="AlphaFoldDB" id="A0A955L5J8"/>
<keyword evidence="1" id="KW-0547">Nucleotide-binding</keyword>
<dbReference type="GO" id="GO:0006412">
    <property type="term" value="P:translation"/>
    <property type="evidence" value="ECO:0007669"/>
    <property type="project" value="UniProtKB-UniRule"/>
</dbReference>
<reference evidence="2" key="1">
    <citation type="submission" date="2020-04" db="EMBL/GenBank/DDBJ databases">
        <authorList>
            <person name="Zhang T."/>
        </authorList>
    </citation>
    <scope>NUCLEOTIDE SEQUENCE</scope>
    <source>
        <strain evidence="2">HKST-UBA14</strain>
    </source>
</reference>
<evidence type="ECO:0000313" key="3">
    <source>
        <dbReference type="Proteomes" id="UP000783287"/>
    </source>
</evidence>
<dbReference type="EMBL" id="JAGQLK010000068">
    <property type="protein sequence ID" value="MCA9383422.1"/>
    <property type="molecule type" value="Genomic_DNA"/>
</dbReference>
<dbReference type="InterPro" id="IPR003837">
    <property type="entry name" value="GatC"/>
</dbReference>
<name>A0A955L5J8_9BACT</name>
<dbReference type="GO" id="GO:0005524">
    <property type="term" value="F:ATP binding"/>
    <property type="evidence" value="ECO:0007669"/>
    <property type="project" value="UniProtKB-KW"/>
</dbReference>
<dbReference type="Pfam" id="PF02686">
    <property type="entry name" value="GatC"/>
    <property type="match status" value="1"/>
</dbReference>
<gene>
    <name evidence="1 2" type="primary">gatC</name>
    <name evidence="2" type="ORF">KC909_03590</name>
</gene>
<comment type="subunit">
    <text evidence="1">Heterotrimer of A, B and C subunits.</text>
</comment>
<dbReference type="HAMAP" id="MF_00122">
    <property type="entry name" value="GatC"/>
    <property type="match status" value="1"/>
</dbReference>
<dbReference type="Gene3D" id="1.10.20.60">
    <property type="entry name" value="Glu-tRNAGln amidotransferase C subunit, N-terminal domain"/>
    <property type="match status" value="1"/>
</dbReference>
<keyword evidence="1" id="KW-0648">Protein biosynthesis</keyword>
<keyword evidence="1" id="KW-0436">Ligase</keyword>
<dbReference type="GO" id="GO:0006450">
    <property type="term" value="P:regulation of translational fidelity"/>
    <property type="evidence" value="ECO:0007669"/>
    <property type="project" value="InterPro"/>
</dbReference>
<organism evidence="2 3">
    <name type="scientific">Candidatus Dojkabacteria bacterium</name>
    <dbReference type="NCBI Taxonomy" id="2099670"/>
    <lineage>
        <taxon>Bacteria</taxon>
        <taxon>Candidatus Dojkabacteria</taxon>
    </lineage>
</organism>
<dbReference type="GO" id="GO:0050567">
    <property type="term" value="F:glutaminyl-tRNA synthase (glutamine-hydrolyzing) activity"/>
    <property type="evidence" value="ECO:0007669"/>
    <property type="project" value="UniProtKB-UniRule"/>
</dbReference>
<dbReference type="SUPFAM" id="SSF141000">
    <property type="entry name" value="Glu-tRNAGln amidotransferase C subunit"/>
    <property type="match status" value="1"/>
</dbReference>